<comment type="caution">
    <text evidence="3">The sequence shown here is derived from an EMBL/GenBank/DDBJ whole genome shotgun (WGS) entry which is preliminary data.</text>
</comment>
<dbReference type="Proteomes" id="UP001271007">
    <property type="component" value="Unassembled WGS sequence"/>
</dbReference>
<proteinExistence type="predicted"/>
<evidence type="ECO:0000256" key="2">
    <source>
        <dbReference type="SAM" id="Phobius"/>
    </source>
</evidence>
<feature type="compositionally biased region" description="Low complexity" evidence="1">
    <location>
        <begin position="150"/>
        <end position="163"/>
    </location>
</feature>
<feature type="transmembrane region" description="Helical" evidence="2">
    <location>
        <begin position="112"/>
        <end position="135"/>
    </location>
</feature>
<keyword evidence="2" id="KW-1133">Transmembrane helix</keyword>
<reference evidence="3" key="1">
    <citation type="submission" date="2023-04" db="EMBL/GenBank/DDBJ databases">
        <title>Black Yeasts Isolated from many extreme environments.</title>
        <authorList>
            <person name="Coleine C."/>
            <person name="Stajich J.E."/>
            <person name="Selbmann L."/>
        </authorList>
    </citation>
    <scope>NUCLEOTIDE SEQUENCE</scope>
    <source>
        <strain evidence="3">CCFEE 5312</strain>
    </source>
</reference>
<evidence type="ECO:0000313" key="3">
    <source>
        <dbReference type="EMBL" id="KAK3051759.1"/>
    </source>
</evidence>
<gene>
    <name evidence="3" type="ORF">LTR09_007059</name>
</gene>
<keyword evidence="2" id="KW-0472">Membrane</keyword>
<protein>
    <submittedName>
        <fullName evidence="3">Uncharacterized protein</fullName>
    </submittedName>
</protein>
<keyword evidence="4" id="KW-1185">Reference proteome</keyword>
<keyword evidence="2" id="KW-0812">Transmembrane</keyword>
<name>A0AAJ0DD91_9PEZI</name>
<organism evidence="3 4">
    <name type="scientific">Extremus antarcticus</name>
    <dbReference type="NCBI Taxonomy" id="702011"/>
    <lineage>
        <taxon>Eukaryota</taxon>
        <taxon>Fungi</taxon>
        <taxon>Dikarya</taxon>
        <taxon>Ascomycota</taxon>
        <taxon>Pezizomycotina</taxon>
        <taxon>Dothideomycetes</taxon>
        <taxon>Dothideomycetidae</taxon>
        <taxon>Mycosphaerellales</taxon>
        <taxon>Extremaceae</taxon>
        <taxon>Extremus</taxon>
    </lineage>
</organism>
<dbReference type="EMBL" id="JAWDJX010000024">
    <property type="protein sequence ID" value="KAK3051759.1"/>
    <property type="molecule type" value="Genomic_DNA"/>
</dbReference>
<sequence>MFDYLGPKFDLLGRVILMKWKGSKSVLYFYPHPTAMSQPIYSNLPETYVYSDTPVTTFQHAANEGLRSVSPDKFVVLRTPTVEGKHAVGDWQQERSSEEIKTRRGVCGLAPWLFWSIISIAVLVGVAAIVVGVLVSPAGDPPDVLPPAPSSSSISISTESISPKPSPTHANASVTTSTIVGPSVTLLRECPSVDNAIHTFSEDSSTPVQHFREQCNNAFYSTQGYDNQINVYTTSLSSCVDSCGAWNAENRLDIQSGKSKICNAVCWRNTLDTDLPGQCFGYVTRKVHGQANLTG</sequence>
<dbReference type="AlphaFoldDB" id="A0AAJ0DD91"/>
<accession>A0AAJ0DD91</accession>
<evidence type="ECO:0000313" key="4">
    <source>
        <dbReference type="Proteomes" id="UP001271007"/>
    </source>
</evidence>
<evidence type="ECO:0000256" key="1">
    <source>
        <dbReference type="SAM" id="MobiDB-lite"/>
    </source>
</evidence>
<feature type="region of interest" description="Disordered" evidence="1">
    <location>
        <begin position="147"/>
        <end position="174"/>
    </location>
</feature>